<protein>
    <submittedName>
        <fullName evidence="2">Protein translocase membrane subunit SecG</fullName>
    </submittedName>
</protein>
<evidence type="ECO:0000313" key="2">
    <source>
        <dbReference type="EMBL" id="CAA9422993.1"/>
    </source>
</evidence>
<feature type="non-terminal residue" evidence="2">
    <location>
        <position position="1"/>
    </location>
</feature>
<proteinExistence type="predicted"/>
<dbReference type="AlphaFoldDB" id="A0A6J4PVJ5"/>
<feature type="region of interest" description="Disordered" evidence="1">
    <location>
        <begin position="1"/>
        <end position="27"/>
    </location>
</feature>
<dbReference type="EMBL" id="CADCVD010000004">
    <property type="protein sequence ID" value="CAA9422993.1"/>
    <property type="molecule type" value="Genomic_DNA"/>
</dbReference>
<accession>A0A6J4PVJ5</accession>
<feature type="non-terminal residue" evidence="2">
    <location>
        <position position="74"/>
    </location>
</feature>
<organism evidence="2">
    <name type="scientific">uncultured Rubrobacteraceae bacterium</name>
    <dbReference type="NCBI Taxonomy" id="349277"/>
    <lineage>
        <taxon>Bacteria</taxon>
        <taxon>Bacillati</taxon>
        <taxon>Actinomycetota</taxon>
        <taxon>Rubrobacteria</taxon>
        <taxon>Rubrobacterales</taxon>
        <taxon>Rubrobacteraceae</taxon>
        <taxon>environmental samples</taxon>
    </lineage>
</organism>
<sequence>DLRSRVSTYDLQRGARGAHTAPLRQGRRPLLLARRRNGEHLLRHDYHGEEPHPANPHRARALHRLYGNPDLLRL</sequence>
<reference evidence="2" key="1">
    <citation type="submission" date="2020-02" db="EMBL/GenBank/DDBJ databases">
        <authorList>
            <person name="Meier V. D."/>
        </authorList>
    </citation>
    <scope>NUCLEOTIDE SEQUENCE</scope>
    <source>
        <strain evidence="2">AVDCRST_MAG37</strain>
    </source>
</reference>
<name>A0A6J4PVJ5_9ACTN</name>
<feature type="compositionally biased region" description="Polar residues" evidence="1">
    <location>
        <begin position="1"/>
        <end position="10"/>
    </location>
</feature>
<gene>
    <name evidence="2" type="ORF">AVDCRST_MAG37-70</name>
</gene>
<evidence type="ECO:0000256" key="1">
    <source>
        <dbReference type="SAM" id="MobiDB-lite"/>
    </source>
</evidence>